<dbReference type="InterPro" id="IPR009875">
    <property type="entry name" value="PilZ_domain"/>
</dbReference>
<feature type="domain" description="PilZ" evidence="1">
    <location>
        <begin position="142"/>
        <end position="222"/>
    </location>
</feature>
<dbReference type="RefSeq" id="WP_342675455.1">
    <property type="nucleotide sequence ID" value="NZ_JBCGCU010000001.1"/>
</dbReference>
<evidence type="ECO:0000313" key="2">
    <source>
        <dbReference type="EMBL" id="MEM0513905.1"/>
    </source>
</evidence>
<dbReference type="Gene3D" id="2.40.10.220">
    <property type="entry name" value="predicted glycosyltransferase like domains"/>
    <property type="match status" value="1"/>
</dbReference>
<comment type="caution">
    <text evidence="2">The sequence shown here is derived from an EMBL/GenBank/DDBJ whole genome shotgun (WGS) entry which is preliminary data.</text>
</comment>
<organism evidence="2 3">
    <name type="scientific">Pseudoalteromonas qingdaonensis</name>
    <dbReference type="NCBI Taxonomy" id="3131913"/>
    <lineage>
        <taxon>Bacteria</taxon>
        <taxon>Pseudomonadati</taxon>
        <taxon>Pseudomonadota</taxon>
        <taxon>Gammaproteobacteria</taxon>
        <taxon>Alteromonadales</taxon>
        <taxon>Pseudoalteromonadaceae</taxon>
        <taxon>Pseudoalteromonas</taxon>
    </lineage>
</organism>
<evidence type="ECO:0000259" key="1">
    <source>
        <dbReference type="Pfam" id="PF07238"/>
    </source>
</evidence>
<reference evidence="2 3" key="1">
    <citation type="submission" date="2024-03" db="EMBL/GenBank/DDBJ databases">
        <title>Pseudoalteromonas qingdaonensis sp. nov., isolated from the intestines of marine benthic organisms.</title>
        <authorList>
            <person name="Lin X."/>
            <person name="Fang S."/>
            <person name="Hu X."/>
        </authorList>
    </citation>
    <scope>NUCLEOTIDE SEQUENCE [LARGE SCALE GENOMIC DNA]</scope>
    <source>
        <strain evidence="2 3">YIC-827</strain>
    </source>
</reference>
<keyword evidence="3" id="KW-1185">Reference proteome</keyword>
<dbReference type="SUPFAM" id="SSF141371">
    <property type="entry name" value="PilZ domain-like"/>
    <property type="match status" value="1"/>
</dbReference>
<dbReference type="EMBL" id="JBCGCU010000001">
    <property type="protein sequence ID" value="MEM0513905.1"/>
    <property type="molecule type" value="Genomic_DNA"/>
</dbReference>
<protein>
    <submittedName>
        <fullName evidence="2">PilZ domain-containing protein</fullName>
    </submittedName>
</protein>
<dbReference type="Proteomes" id="UP001447008">
    <property type="component" value="Unassembled WGS sequence"/>
</dbReference>
<dbReference type="Pfam" id="PF07238">
    <property type="entry name" value="PilZ"/>
    <property type="match status" value="1"/>
</dbReference>
<sequence length="821" mass="94535">MAEDILQKHQPLVQELKQHLGEKSFNTVFDSKTAELSKGDQFIIKMELNRLRQPCNRALDLRGLSKGEIQSYQYHNQHHFLDAEAIAAFEQGVKRFGDYTLAVYEMVMQQVHERRQQRQQKIQVEHEERLSDRLIRFASYESRQQERMNYAIKIQALVNDRHIEGKTSDISLSGAKIKLPRHSQVERGQTVWVRFTGLEEDFELGLKDGVQYQVVAIEPSLDKDFYYARLKRGEDQHTPGFDAFLARFIDGNKRRYKVNLDNTLDAVLTKGYEQYYLPRINSLFAFVCKQEGKLQPHLLLTTENNLDSHTYFCDEERQSVITSILNDTRLHSVLAQSGQIKHTLLYSFTHSHQNKIYFYSATELELASHPHLRALFFAFGSRKQSWRVHKLQLLPVQADDAHIPLSLPDSAGDAIAKLNKPPSARVFSHLRDLSYLCLLTPLHSPALTQRLRRYELDRSEVNQLKIFGHRRYPSPELEIVALEYTNLRAHKRYLYATEITVSTAQDIAIKAKSLDFSVLGMQIELTEAANIKKGEVITLALPQLQQITKKFHLAQLPYEVMAVSKSGTVLNLKAYQKSRQPHAGVLFFAQLIDNNKDKLQQCEEEPKVPGLSKALRNIVIKNLCQTPLYFCNKDNQLALGAIGLGRYQSSIHRIWRHFGELGQHPDLSALLQGQSLQLLTDTLHKSNRQEQAKAFDLFIHVRPKEDKIIDAISCRCLTLEQDYKALTPFINDALDGGLLFCYRLFLSKTGRPDTKYLLSELKYISHYALHKAKELEDALWQVEGVIDALAIDELIPRLVHVDIGAYQSMVERRTKWLQRIG</sequence>
<proteinExistence type="predicted"/>
<gene>
    <name evidence="2" type="ORF">WCN91_00365</name>
</gene>
<evidence type="ECO:0000313" key="3">
    <source>
        <dbReference type="Proteomes" id="UP001447008"/>
    </source>
</evidence>
<accession>A0ABU9MV60</accession>
<name>A0ABU9MV60_9GAMM</name>